<evidence type="ECO:0000313" key="3">
    <source>
        <dbReference type="EMBL" id="MDV6311131.1"/>
    </source>
</evidence>
<dbReference type="GO" id="GO:0022857">
    <property type="term" value="F:transmembrane transporter activity"/>
    <property type="evidence" value="ECO:0007669"/>
    <property type="project" value="InterPro"/>
</dbReference>
<dbReference type="SUPFAM" id="SSF103473">
    <property type="entry name" value="MFS general substrate transporter"/>
    <property type="match status" value="1"/>
</dbReference>
<keyword evidence="1" id="KW-1133">Transmembrane helix</keyword>
<dbReference type="Gene3D" id="1.20.1250.20">
    <property type="entry name" value="MFS general substrate transporter like domains"/>
    <property type="match status" value="1"/>
</dbReference>
<comment type="caution">
    <text evidence="3">The sequence shown here is derived from an EMBL/GenBank/DDBJ whole genome shotgun (WGS) entry which is preliminary data.</text>
</comment>
<feature type="transmembrane region" description="Helical" evidence="1">
    <location>
        <begin position="227"/>
        <end position="244"/>
    </location>
</feature>
<feature type="transmembrane region" description="Helical" evidence="1">
    <location>
        <begin position="315"/>
        <end position="336"/>
    </location>
</feature>
<evidence type="ECO:0000313" key="2">
    <source>
        <dbReference type="EMBL" id="MDV6309413.1"/>
    </source>
</evidence>
<gene>
    <name evidence="2" type="ORF">R3P94_19260</name>
    <name evidence="3" type="ORF">R3Q15_04330</name>
</gene>
<accession>A0AAE4U782</accession>
<dbReference type="Proteomes" id="UP001185779">
    <property type="component" value="Unassembled WGS sequence"/>
</dbReference>
<feature type="transmembrane region" description="Helical" evidence="1">
    <location>
        <begin position="374"/>
        <end position="395"/>
    </location>
</feature>
<name>A0AAE4U782_9ACTN</name>
<dbReference type="GeneID" id="77174023"/>
<dbReference type="Pfam" id="PF07690">
    <property type="entry name" value="MFS_1"/>
    <property type="match status" value="1"/>
</dbReference>
<dbReference type="RefSeq" id="WP_096274416.1">
    <property type="nucleotide sequence ID" value="NZ_CP091855.1"/>
</dbReference>
<feature type="transmembrane region" description="Helical" evidence="1">
    <location>
        <begin position="348"/>
        <end position="368"/>
    </location>
</feature>
<feature type="transmembrane region" description="Helical" evidence="1">
    <location>
        <begin position="130"/>
        <end position="149"/>
    </location>
</feature>
<keyword evidence="1" id="KW-0472">Membrane</keyword>
<sequence length="412" mass="42006">MSAALFEDLIPLYPVYAILFADATVPGAGLSAVEISALFALWSVSTVVVEVPTGILADRFSRRRLLVAGPLVTGAGFALWTFAPSFLSFGAGFVLWAIGGSLRSGTSQALVYDELAHLGRSPDYARLAGAMRAAAAVGLIGGTALAVPLLAWGGYAAVGIASVAACVLCAVASALLPETRRTGPRRTGQDVAPGAAVTAVDDAPTGWLAILRNGLRDVREQPVARRMLMLVVALTWVAALDEYLPLLVESFLADSVSDTPTPQSVALLMIVVAAGDICGSLAARRVCDSAAVGPAVGAGAVTLILAALWGHPAGVLGVAVAFGIFGWALVVADAALQDRLASASRATVTSIAGVGEEVVALLAFAGWAAGSAHLGPAALFAIAALPYAVAGGAMTPRASRRWRKRMSRNAPM</sequence>
<evidence type="ECO:0000313" key="5">
    <source>
        <dbReference type="Proteomes" id="UP001185922"/>
    </source>
</evidence>
<dbReference type="PANTHER" id="PTHR23530:SF1">
    <property type="entry name" value="PERMEASE, MAJOR FACILITATOR SUPERFAMILY-RELATED"/>
    <property type="match status" value="1"/>
</dbReference>
<feature type="transmembrane region" description="Helical" evidence="1">
    <location>
        <begin position="155"/>
        <end position="176"/>
    </location>
</feature>
<dbReference type="Proteomes" id="UP001185922">
    <property type="component" value="Unassembled WGS sequence"/>
</dbReference>
<proteinExistence type="predicted"/>
<organism evidence="3 5">
    <name type="scientific">Gordonia amicalis</name>
    <dbReference type="NCBI Taxonomy" id="89053"/>
    <lineage>
        <taxon>Bacteria</taxon>
        <taxon>Bacillati</taxon>
        <taxon>Actinomycetota</taxon>
        <taxon>Actinomycetes</taxon>
        <taxon>Mycobacteriales</taxon>
        <taxon>Gordoniaceae</taxon>
        <taxon>Gordonia</taxon>
    </lineage>
</organism>
<dbReference type="PANTHER" id="PTHR23530">
    <property type="entry name" value="TRANSPORT PROTEIN-RELATED"/>
    <property type="match status" value="1"/>
</dbReference>
<keyword evidence="1" id="KW-0812">Transmembrane</keyword>
<feature type="transmembrane region" description="Helical" evidence="1">
    <location>
        <begin position="264"/>
        <end position="283"/>
    </location>
</feature>
<feature type="transmembrane region" description="Helical" evidence="1">
    <location>
        <begin position="12"/>
        <end position="30"/>
    </location>
</feature>
<dbReference type="InterPro" id="IPR011701">
    <property type="entry name" value="MFS"/>
</dbReference>
<reference evidence="3 4" key="1">
    <citation type="submission" date="2023-10" db="EMBL/GenBank/DDBJ databases">
        <title>Development of a sustainable strategy for remediation of hydrocarbon-contaminated territories based on the waste exchange concept.</title>
        <authorList>
            <person name="Krivoruchko A."/>
        </authorList>
    </citation>
    <scope>NUCLEOTIDE SEQUENCE</scope>
    <source>
        <strain evidence="2 4">IEGM 1266</strain>
        <strain evidence="3">IEGM 1279</strain>
    </source>
</reference>
<keyword evidence="4" id="KW-1185">Reference proteome</keyword>
<dbReference type="InterPro" id="IPR053160">
    <property type="entry name" value="MFS_DHA3_Transporter"/>
</dbReference>
<protein>
    <submittedName>
        <fullName evidence="3">MFS transporter</fullName>
    </submittedName>
</protein>
<feature type="transmembrane region" description="Helical" evidence="1">
    <location>
        <begin position="290"/>
        <end position="309"/>
    </location>
</feature>
<evidence type="ECO:0000313" key="4">
    <source>
        <dbReference type="Proteomes" id="UP001185779"/>
    </source>
</evidence>
<evidence type="ECO:0000256" key="1">
    <source>
        <dbReference type="SAM" id="Phobius"/>
    </source>
</evidence>
<dbReference type="EMBL" id="JAWLKI010000027">
    <property type="protein sequence ID" value="MDV6309413.1"/>
    <property type="molecule type" value="Genomic_DNA"/>
</dbReference>
<dbReference type="EMBL" id="JAWLKH010000003">
    <property type="protein sequence ID" value="MDV6311131.1"/>
    <property type="molecule type" value="Genomic_DNA"/>
</dbReference>
<feature type="transmembrane region" description="Helical" evidence="1">
    <location>
        <begin position="37"/>
        <end position="57"/>
    </location>
</feature>
<dbReference type="InterPro" id="IPR036259">
    <property type="entry name" value="MFS_trans_sf"/>
</dbReference>
<dbReference type="AlphaFoldDB" id="A0AAE4U782"/>
<feature type="transmembrane region" description="Helical" evidence="1">
    <location>
        <begin position="77"/>
        <end position="98"/>
    </location>
</feature>